<feature type="region of interest" description="Disordered" evidence="11">
    <location>
        <begin position="244"/>
        <end position="268"/>
    </location>
</feature>
<dbReference type="GO" id="GO:0004222">
    <property type="term" value="F:metalloendopeptidase activity"/>
    <property type="evidence" value="ECO:0007669"/>
    <property type="project" value="InterPro"/>
</dbReference>
<keyword evidence="8" id="KW-0862">Zinc</keyword>
<dbReference type="EMBL" id="CP001804">
    <property type="protein sequence ID" value="ACY17832.1"/>
    <property type="molecule type" value="Genomic_DNA"/>
</dbReference>
<reference evidence="12 13" key="1">
    <citation type="journal article" date="2010" name="Stand. Genomic Sci.">
        <title>Complete genome sequence of Haliangium ochraceum type strain (SMP-2).</title>
        <authorList>
            <consortium name="US DOE Joint Genome Institute (JGI-PGF)"/>
            <person name="Ivanova N."/>
            <person name="Daum C."/>
            <person name="Lang E."/>
            <person name="Abt B."/>
            <person name="Kopitz M."/>
            <person name="Saunders E."/>
            <person name="Lapidus A."/>
            <person name="Lucas S."/>
            <person name="Glavina Del Rio T."/>
            <person name="Nolan M."/>
            <person name="Tice H."/>
            <person name="Copeland A."/>
            <person name="Cheng J.F."/>
            <person name="Chen F."/>
            <person name="Bruce D."/>
            <person name="Goodwin L."/>
            <person name="Pitluck S."/>
            <person name="Mavromatis K."/>
            <person name="Pati A."/>
            <person name="Mikhailova N."/>
            <person name="Chen A."/>
            <person name="Palaniappan K."/>
            <person name="Land M."/>
            <person name="Hauser L."/>
            <person name="Chang Y.J."/>
            <person name="Jeffries C.D."/>
            <person name="Detter J.C."/>
            <person name="Brettin T."/>
            <person name="Rohde M."/>
            <person name="Goker M."/>
            <person name="Bristow J."/>
            <person name="Markowitz V."/>
            <person name="Eisen J.A."/>
            <person name="Hugenholtz P."/>
            <person name="Kyrpides N.C."/>
            <person name="Klenk H.P."/>
        </authorList>
    </citation>
    <scope>NUCLEOTIDE SEQUENCE [LARGE SCALE GENOMIC DNA]</scope>
    <source>
        <strain evidence="13">DSM 14365 / CIP 107738 / JCM 11303 / AJ 13395 / SMP-2</strain>
    </source>
</reference>
<evidence type="ECO:0000256" key="7">
    <source>
        <dbReference type="ARBA" id="ARBA00022801"/>
    </source>
</evidence>
<dbReference type="GO" id="GO:0006508">
    <property type="term" value="P:proteolysis"/>
    <property type="evidence" value="ECO:0007669"/>
    <property type="project" value="UniProtKB-KW"/>
</dbReference>
<accession>D0LYG6</accession>
<dbReference type="InterPro" id="IPR001842">
    <property type="entry name" value="Peptidase_M36"/>
</dbReference>
<dbReference type="Pfam" id="PF22352">
    <property type="entry name" value="K319L-like_PKD"/>
    <property type="match status" value="1"/>
</dbReference>
<dbReference type="PANTHER" id="PTHR33478">
    <property type="entry name" value="EXTRACELLULAR METALLOPROTEINASE MEP"/>
    <property type="match status" value="1"/>
</dbReference>
<keyword evidence="10" id="KW-0865">Zymogen</keyword>
<keyword evidence="6" id="KW-0479">Metal-binding</keyword>
<evidence type="ECO:0000256" key="3">
    <source>
        <dbReference type="ARBA" id="ARBA00006006"/>
    </source>
</evidence>
<comment type="similarity">
    <text evidence="3">Belongs to the peptidase M36 family.</text>
</comment>
<evidence type="ECO:0000256" key="8">
    <source>
        <dbReference type="ARBA" id="ARBA00022833"/>
    </source>
</evidence>
<dbReference type="HOGENOM" id="CLU_309897_0_0_7"/>
<dbReference type="eggNOG" id="COG4412">
    <property type="taxonomic scope" value="Bacteria"/>
</dbReference>
<dbReference type="InterPro" id="IPR013783">
    <property type="entry name" value="Ig-like_fold"/>
</dbReference>
<evidence type="ECO:0000256" key="5">
    <source>
        <dbReference type="ARBA" id="ARBA00022670"/>
    </source>
</evidence>
<organism evidence="12 13">
    <name type="scientific">Haliangium ochraceum (strain DSM 14365 / JCM 11303 / SMP-2)</name>
    <dbReference type="NCBI Taxonomy" id="502025"/>
    <lineage>
        <taxon>Bacteria</taxon>
        <taxon>Pseudomonadati</taxon>
        <taxon>Myxococcota</taxon>
        <taxon>Polyangia</taxon>
        <taxon>Haliangiales</taxon>
        <taxon>Kofleriaceae</taxon>
        <taxon>Haliangium</taxon>
    </lineage>
</organism>
<dbReference type="Gene3D" id="3.10.170.10">
    <property type="match status" value="1"/>
</dbReference>
<evidence type="ECO:0000256" key="4">
    <source>
        <dbReference type="ARBA" id="ARBA00022525"/>
    </source>
</evidence>
<dbReference type="Pfam" id="PF02128">
    <property type="entry name" value="Peptidase_M36"/>
    <property type="match status" value="1"/>
</dbReference>
<evidence type="ECO:0000256" key="9">
    <source>
        <dbReference type="ARBA" id="ARBA00023049"/>
    </source>
</evidence>
<keyword evidence="13" id="KW-1185">Reference proteome</keyword>
<evidence type="ECO:0000256" key="11">
    <source>
        <dbReference type="SAM" id="MobiDB-lite"/>
    </source>
</evidence>
<evidence type="ECO:0000313" key="13">
    <source>
        <dbReference type="Proteomes" id="UP000001880"/>
    </source>
</evidence>
<feature type="compositionally biased region" description="Polar residues" evidence="11">
    <location>
        <begin position="247"/>
        <end position="256"/>
    </location>
</feature>
<comment type="subcellular location">
    <subcellularLocation>
        <location evidence="2">Secreted</location>
    </subcellularLocation>
</comment>
<evidence type="ECO:0000313" key="12">
    <source>
        <dbReference type="EMBL" id="ACY17832.1"/>
    </source>
</evidence>
<name>D0LYG6_HALO1</name>
<evidence type="ECO:0000256" key="2">
    <source>
        <dbReference type="ARBA" id="ARBA00004613"/>
    </source>
</evidence>
<dbReference type="Gene3D" id="2.60.40.10">
    <property type="entry name" value="Immunoglobulins"/>
    <property type="match status" value="1"/>
</dbReference>
<keyword evidence="9" id="KW-0482">Metalloprotease</keyword>
<dbReference type="STRING" id="502025.Hoch_5348"/>
<keyword evidence="5" id="KW-0645">Protease</keyword>
<dbReference type="GO" id="GO:0005615">
    <property type="term" value="C:extracellular space"/>
    <property type="evidence" value="ECO:0007669"/>
    <property type="project" value="InterPro"/>
</dbReference>
<proteinExistence type="inferred from homology"/>
<protein>
    <submittedName>
        <fullName evidence="12">Peptidase M36 fungalysin</fullName>
    </submittedName>
</protein>
<dbReference type="InterPro" id="IPR050371">
    <property type="entry name" value="Fungal_virulence_M36"/>
</dbReference>
<evidence type="ECO:0000256" key="1">
    <source>
        <dbReference type="ARBA" id="ARBA00001947"/>
    </source>
</evidence>
<keyword evidence="4" id="KW-0964">Secreted</keyword>
<dbReference type="InterPro" id="IPR027268">
    <property type="entry name" value="Peptidase_M4/M1_CTD_sf"/>
</dbReference>
<dbReference type="Proteomes" id="UP000001880">
    <property type="component" value="Chromosome"/>
</dbReference>
<sequence length="950" mass="100143">MAATSVQAVPQPAVRAEAEVRDTALRDTALRDAAWSHLRAHAEQRGVPASALKHAELALLHDVGDGAIVARFVQRVGGFEVLGPRLQIVMDQALAARGVFGALSAADASAAALPSTSTQAAQRALSQALSGHFGHDWDIAPAPAADDGYARFAATGMVATGAAAGNATGAALLRPARVKPVYALSEGALVPAHYVEFLARADGREHGFAYAVAADGTPLWRRELIRHDAFRYLVWADSNGFKAPQDGPQTNFTPHPSGSPDGSLPVPTSQRLVGIEGFNTNPAGVPDPWLPSSAMVTRGNNVDAYVDHALPDGFSSGDRRGSLSGTLTFSHRYDLGESPLASSEQAEAAAVQLFYVTNWLHDVYYDAGFDEAAGNAQYLNFGRGGEEDDVLLAEAQDRALDPTVRNQASMFVPADGDSPRLSISLWDVPEEPIERSGSLDAHLVAHEWAHYLHDRLVDCNALQCGALAEGWADFVALHMTLREQDDTAGAYPLGVYVATGDQRGYFGMRRVPYSVSPDNNALSLRHLMPEEPLPESHPVRPSPAPNDEVHNAGEVWASMLWEGYVALIEDRGPEPAPDAPPRLSFAEARARMADYAVATLMAAPSNPTLAEQRDALLAVAGARDARDLEVLAEAFARRGAGTCAQVPARDADTLSGVLEDFSLSADMALGSAYLVDSVLSCDGDGTLDAGERGTLVIEVHNPTLLPLEDTEVVVASENQGLTLPFGDTLTVPLVAPQSTELVSFAVTAADALSAGTPLRFTVSASNPRACVELLEETLDFGQADAYDCPSAGYPPVADAGGNLLVWSGQQVVLDAAGSFDPDGDMLRFSWSQREGPEVSLSQSDSAQVSFTAPEVEDDVVLRFEVSVADTTGVDDAQVDVTVRPRPAILDEPGELSEGDGGCVVAPGGNAAGGTGALAWLAALAALLWRRRSVSEPARTDAGTDPRQSGV</sequence>
<comment type="cofactor">
    <cofactor evidence="1">
        <name>Zn(2+)</name>
        <dbReference type="ChEBI" id="CHEBI:29105"/>
    </cofactor>
</comment>
<dbReference type="KEGG" id="hoh:Hoch_5348"/>
<keyword evidence="7" id="KW-0378">Hydrolase</keyword>
<dbReference type="SUPFAM" id="SSF55486">
    <property type="entry name" value="Metalloproteases ('zincins'), catalytic domain"/>
    <property type="match status" value="1"/>
</dbReference>
<dbReference type="PANTHER" id="PTHR33478:SF1">
    <property type="entry name" value="EXTRACELLULAR METALLOPROTEINASE MEP"/>
    <property type="match status" value="1"/>
</dbReference>
<gene>
    <name evidence="12" type="ordered locus">Hoch_5348</name>
</gene>
<dbReference type="GO" id="GO:0008270">
    <property type="term" value="F:zinc ion binding"/>
    <property type="evidence" value="ECO:0007669"/>
    <property type="project" value="InterPro"/>
</dbReference>
<dbReference type="Gene3D" id="1.10.390.10">
    <property type="entry name" value="Neutral Protease Domain 2"/>
    <property type="match status" value="1"/>
</dbReference>
<evidence type="ECO:0000256" key="6">
    <source>
        <dbReference type="ARBA" id="ARBA00022723"/>
    </source>
</evidence>
<dbReference type="AlphaFoldDB" id="D0LYG6"/>
<evidence type="ECO:0000256" key="10">
    <source>
        <dbReference type="ARBA" id="ARBA00023145"/>
    </source>
</evidence>
<dbReference type="eggNOG" id="COG0747">
    <property type="taxonomic scope" value="Bacteria"/>
</dbReference>